<evidence type="ECO:0000313" key="1">
    <source>
        <dbReference type="EMBL" id="HJB58226.1"/>
    </source>
</evidence>
<accession>A0A9D2MDU6</accession>
<sequence length="107" mass="11894">MSWVIKYLPEAKKDIQSLDKSQWSLVEKAIVKVSQNPLPASEGGYGKPLSGNLAGCLKIKLRAAGLRAVYKLERTETAMLVIVVGVRADEEVYDLAEKRIRKYSLDS</sequence>
<dbReference type="AlphaFoldDB" id="A0A9D2MDU6"/>
<evidence type="ECO:0000313" key="2">
    <source>
        <dbReference type="Proteomes" id="UP000824211"/>
    </source>
</evidence>
<comment type="caution">
    <text evidence="1">The sequence shown here is derived from an EMBL/GenBank/DDBJ whole genome shotgun (WGS) entry which is preliminary data.</text>
</comment>
<name>A0A9D2MDU6_9FIRM</name>
<organism evidence="1 2">
    <name type="scientific">Candidatus Faecalibacterium faecipullorum</name>
    <dbReference type="NCBI Taxonomy" id="2838578"/>
    <lineage>
        <taxon>Bacteria</taxon>
        <taxon>Bacillati</taxon>
        <taxon>Bacillota</taxon>
        <taxon>Clostridia</taxon>
        <taxon>Eubacteriales</taxon>
        <taxon>Oscillospiraceae</taxon>
        <taxon>Faecalibacterium</taxon>
    </lineage>
</organism>
<reference evidence="1" key="1">
    <citation type="journal article" date="2021" name="PeerJ">
        <title>Extensive microbial diversity within the chicken gut microbiome revealed by metagenomics and culture.</title>
        <authorList>
            <person name="Gilroy R."/>
            <person name="Ravi A."/>
            <person name="Getino M."/>
            <person name="Pursley I."/>
            <person name="Horton D.L."/>
            <person name="Alikhan N.F."/>
            <person name="Baker D."/>
            <person name="Gharbi K."/>
            <person name="Hall N."/>
            <person name="Watson M."/>
            <person name="Adriaenssens E.M."/>
            <person name="Foster-Nyarko E."/>
            <person name="Jarju S."/>
            <person name="Secka A."/>
            <person name="Antonio M."/>
            <person name="Oren A."/>
            <person name="Chaudhuri R.R."/>
            <person name="La Ragione R."/>
            <person name="Hildebrand F."/>
            <person name="Pallen M.J."/>
        </authorList>
    </citation>
    <scope>NUCLEOTIDE SEQUENCE</scope>
    <source>
        <strain evidence="1">ChiHjej9B8-13557</strain>
    </source>
</reference>
<dbReference type="InterPro" id="IPR035093">
    <property type="entry name" value="RelE/ParE_toxin_dom_sf"/>
</dbReference>
<protein>
    <submittedName>
        <fullName evidence="1">Type II toxin-antitoxin system RelE/ParE family toxin</fullName>
    </submittedName>
</protein>
<reference evidence="1" key="2">
    <citation type="submission" date="2021-04" db="EMBL/GenBank/DDBJ databases">
        <authorList>
            <person name="Gilroy R."/>
        </authorList>
    </citation>
    <scope>NUCLEOTIDE SEQUENCE</scope>
    <source>
        <strain evidence="1">ChiHjej9B8-13557</strain>
    </source>
</reference>
<gene>
    <name evidence="1" type="ORF">H9771_00965</name>
</gene>
<proteinExistence type="predicted"/>
<dbReference type="SUPFAM" id="SSF143011">
    <property type="entry name" value="RelE-like"/>
    <property type="match status" value="1"/>
</dbReference>
<dbReference type="EMBL" id="DWXX01000019">
    <property type="protein sequence ID" value="HJB58226.1"/>
    <property type="molecule type" value="Genomic_DNA"/>
</dbReference>
<dbReference type="Proteomes" id="UP000824211">
    <property type="component" value="Unassembled WGS sequence"/>
</dbReference>
<dbReference type="Gene3D" id="3.30.2310.20">
    <property type="entry name" value="RelE-like"/>
    <property type="match status" value="1"/>
</dbReference>